<organism evidence="6 7">
    <name type="scientific">Rhizophagus irregularis</name>
    <dbReference type="NCBI Taxonomy" id="588596"/>
    <lineage>
        <taxon>Eukaryota</taxon>
        <taxon>Fungi</taxon>
        <taxon>Fungi incertae sedis</taxon>
        <taxon>Mucoromycota</taxon>
        <taxon>Glomeromycotina</taxon>
        <taxon>Glomeromycetes</taxon>
        <taxon>Glomerales</taxon>
        <taxon>Glomeraceae</taxon>
        <taxon>Rhizophagus</taxon>
    </lineage>
</organism>
<dbReference type="InterPro" id="IPR029071">
    <property type="entry name" value="Ubiquitin-like_domsf"/>
</dbReference>
<dbReference type="CDD" id="cd01796">
    <property type="entry name" value="Ubl_Ddi1_like"/>
    <property type="match status" value="1"/>
</dbReference>
<evidence type="ECO:0000313" key="7">
    <source>
        <dbReference type="Proteomes" id="UP000232722"/>
    </source>
</evidence>
<dbReference type="Gene3D" id="3.10.20.90">
    <property type="entry name" value="Phosphatidylinositol 3-kinase Catalytic Subunit, Chain A, domain 1"/>
    <property type="match status" value="1"/>
</dbReference>
<keyword evidence="4" id="KW-0378">Hydrolase</keyword>
<reference evidence="6 7" key="2">
    <citation type="submission" date="2017-09" db="EMBL/GenBank/DDBJ databases">
        <title>Extensive intraspecific genome diversity in a model arbuscular mycorrhizal fungus.</title>
        <authorList>
            <person name="Chen E.C."/>
            <person name="Morin E."/>
            <person name="Beaudet D."/>
            <person name="Noel J."/>
            <person name="Ndikumana S."/>
            <person name="Charron P."/>
            <person name="St-Onge C."/>
            <person name="Giorgi J."/>
            <person name="Grigoriev I.V."/>
            <person name="Roux C."/>
            <person name="Martin F.M."/>
            <person name="Corradi N."/>
        </authorList>
    </citation>
    <scope>NUCLEOTIDE SEQUENCE [LARGE SCALE GENOMIC DNA]</scope>
    <source>
        <strain evidence="6 7">A5</strain>
    </source>
</reference>
<dbReference type="PANTHER" id="PTHR15397">
    <property type="entry name" value="SODIUM-GLUCOSE COTRANSPORTER REGULATORY PROTEIN -RELATED"/>
    <property type="match status" value="1"/>
</dbReference>
<dbReference type="InterPro" id="IPR033882">
    <property type="entry name" value="DDI1_N"/>
</dbReference>
<evidence type="ECO:0000256" key="3">
    <source>
        <dbReference type="ARBA" id="ARBA00022750"/>
    </source>
</evidence>
<keyword evidence="3" id="KW-0064">Aspartyl protease</keyword>
<dbReference type="GO" id="GO:0004190">
    <property type="term" value="F:aspartic-type endopeptidase activity"/>
    <property type="evidence" value="ECO:0007669"/>
    <property type="project" value="UniProtKB-KW"/>
</dbReference>
<proteinExistence type="inferred from homology"/>
<accession>A0A2N0PAP6</accession>
<name>A0A2N0PAP6_9GLOM</name>
<keyword evidence="2" id="KW-0645">Protease</keyword>
<dbReference type="PANTHER" id="PTHR15397:SF3">
    <property type="entry name" value="DNA DAMAGE INDUCIBLE 1 HOMOLOG 2"/>
    <property type="match status" value="1"/>
</dbReference>
<dbReference type="GO" id="GO:0006508">
    <property type="term" value="P:proteolysis"/>
    <property type="evidence" value="ECO:0007669"/>
    <property type="project" value="UniProtKB-KW"/>
</dbReference>
<dbReference type="Proteomes" id="UP000232722">
    <property type="component" value="Unassembled WGS sequence"/>
</dbReference>
<dbReference type="InterPro" id="IPR000626">
    <property type="entry name" value="Ubiquitin-like_dom"/>
</dbReference>
<protein>
    <recommendedName>
        <fullName evidence="5">Ubiquitin-like domain-containing protein</fullName>
    </recommendedName>
</protein>
<reference evidence="6 7" key="1">
    <citation type="submission" date="2016-04" db="EMBL/GenBank/DDBJ databases">
        <title>Genome analyses suggest a sexual origin of heterokaryosis in a supposedly ancient asexual fungus.</title>
        <authorList>
            <person name="Ropars J."/>
            <person name="Sedzielewska K."/>
            <person name="Noel J."/>
            <person name="Charron P."/>
            <person name="Farinelli L."/>
            <person name="Marton T."/>
            <person name="Kruger M."/>
            <person name="Pelin A."/>
            <person name="Brachmann A."/>
            <person name="Corradi N."/>
        </authorList>
    </citation>
    <scope>NUCLEOTIDE SEQUENCE [LARGE SCALE GENOMIC DNA]</scope>
    <source>
        <strain evidence="6 7">A5</strain>
    </source>
</reference>
<evidence type="ECO:0000256" key="1">
    <source>
        <dbReference type="ARBA" id="ARBA00009136"/>
    </source>
</evidence>
<sequence length="113" mass="12709">MKITFTTESAEVHELEVDSQMELENIKALIETMTGIAPADQILFHHEQELTDPKKTLEQYGVIQDDILFLKKSPSSSQPSSTATYKSIRFESARFDATITSSKLLKGFLSIIE</sequence>
<dbReference type="VEuPathDB" id="FungiDB:FUN_014671"/>
<dbReference type="SUPFAM" id="SSF54236">
    <property type="entry name" value="Ubiquitin-like"/>
    <property type="match status" value="1"/>
</dbReference>
<dbReference type="VEuPathDB" id="FungiDB:RhiirFUN_011807"/>
<evidence type="ECO:0000259" key="5">
    <source>
        <dbReference type="PROSITE" id="PS50053"/>
    </source>
</evidence>
<comment type="similarity">
    <text evidence="1">Belongs to the DDI1 family.</text>
</comment>
<evidence type="ECO:0000256" key="2">
    <source>
        <dbReference type="ARBA" id="ARBA00022670"/>
    </source>
</evidence>
<evidence type="ECO:0000256" key="4">
    <source>
        <dbReference type="ARBA" id="ARBA00022801"/>
    </source>
</evidence>
<dbReference type="Pfam" id="PF00240">
    <property type="entry name" value="ubiquitin"/>
    <property type="match status" value="1"/>
</dbReference>
<dbReference type="AlphaFoldDB" id="A0A2N0PAP6"/>
<comment type="caution">
    <text evidence="6">The sequence shown here is derived from an EMBL/GenBank/DDBJ whole genome shotgun (WGS) entry which is preliminary data.</text>
</comment>
<feature type="domain" description="Ubiquitin-like" evidence="5">
    <location>
        <begin position="1"/>
        <end position="70"/>
    </location>
</feature>
<dbReference type="EMBL" id="LLXJ01001099">
    <property type="protein sequence ID" value="PKC03903.1"/>
    <property type="molecule type" value="Genomic_DNA"/>
</dbReference>
<dbReference type="PROSITE" id="PS50053">
    <property type="entry name" value="UBIQUITIN_2"/>
    <property type="match status" value="1"/>
</dbReference>
<dbReference type="SMART" id="SM00213">
    <property type="entry name" value="UBQ"/>
    <property type="match status" value="1"/>
</dbReference>
<evidence type="ECO:0000313" key="6">
    <source>
        <dbReference type="EMBL" id="PKC03903.1"/>
    </source>
</evidence>
<gene>
    <name evidence="6" type="ORF">RhiirA5_12339</name>
</gene>